<comment type="caution">
    <text evidence="1">The sequence shown here is derived from an EMBL/GenBank/DDBJ whole genome shotgun (WGS) entry which is preliminary data.</text>
</comment>
<reference evidence="1 2" key="1">
    <citation type="submission" date="2015-08" db="EMBL/GenBank/DDBJ databases">
        <title>Draft Genome Sequence of Pseudoalteromonas porphyrae UCD-SED14.</title>
        <authorList>
            <person name="Coil D.A."/>
            <person name="Jospin G."/>
            <person name="Lee R.D."/>
            <person name="Eisen J.A."/>
        </authorList>
    </citation>
    <scope>NUCLEOTIDE SEQUENCE [LARGE SCALE GENOMIC DNA]</scope>
    <source>
        <strain evidence="1 2">UCD-SED14</strain>
    </source>
</reference>
<dbReference type="Pfam" id="PF09611">
    <property type="entry name" value="Cas_Csy1"/>
    <property type="match status" value="1"/>
</dbReference>
<name>A0A0N1EUK6_9GAMM</name>
<dbReference type="InterPro" id="IPR013397">
    <property type="entry name" value="CRISPR-assoc_prot_Csy1"/>
</dbReference>
<dbReference type="Proteomes" id="UP000037848">
    <property type="component" value="Unassembled WGS sequence"/>
</dbReference>
<dbReference type="OrthoDB" id="9815616at2"/>
<dbReference type="AlphaFoldDB" id="A0A0N1EUK6"/>
<proteinExistence type="predicted"/>
<dbReference type="RefSeq" id="WP_054453996.1">
    <property type="nucleotide sequence ID" value="NZ_LHPH01000008.1"/>
</dbReference>
<organism evidence="1 2">
    <name type="scientific">Pseudoalteromonas porphyrae</name>
    <dbReference type="NCBI Taxonomy" id="187330"/>
    <lineage>
        <taxon>Bacteria</taxon>
        <taxon>Pseudomonadati</taxon>
        <taxon>Pseudomonadota</taxon>
        <taxon>Gammaproteobacteria</taxon>
        <taxon>Alteromonadales</taxon>
        <taxon>Pseudoalteromonadaceae</taxon>
        <taxon>Pseudoalteromonas</taxon>
    </lineage>
</organism>
<evidence type="ECO:0000313" key="1">
    <source>
        <dbReference type="EMBL" id="KPH63434.1"/>
    </source>
</evidence>
<evidence type="ECO:0000313" key="2">
    <source>
        <dbReference type="Proteomes" id="UP000037848"/>
    </source>
</evidence>
<gene>
    <name evidence="1" type="ORF">ADS77_09100</name>
</gene>
<dbReference type="PATRIC" id="fig|187330.3.peg.3883"/>
<keyword evidence="2" id="KW-1185">Reference proteome</keyword>
<dbReference type="EMBL" id="LHPH01000008">
    <property type="protein sequence ID" value="KPH63434.1"/>
    <property type="molecule type" value="Genomic_DNA"/>
</dbReference>
<protein>
    <submittedName>
        <fullName evidence="1">CRISPR-associated protein Csy1</fullName>
    </submittedName>
</protein>
<sequence>MLATEVDNFFEKLKENWKRKKIKAAMPIEIKESLIKECDSHYSLNNWLSYASNGAIKRALSSHPSKFTHPDVGASDTNIKKKTYVSPVIHLGNFENNGFLKTGNVIGINLDSTGNGAEVGSIGEIGAFLSLTLADGKRFFEHLREDSEQARKILSYCTEPYGDLKVGLLAMIKDVEAQTSSKIKQVYFPVDDDYHQLSLLTNSGIVYQLRSRLDKLRFSDEVKERRDKKRKNEFSEQDFSEIYGLTTIGYGGTKPQNISVLNNQNGGKAHLLSSLPPSIEKRSIHFPKSDFFTESFKKYEYADAFKALHKLFQTDYNNIKLRDARDRNLQQIIDLLIEKMWSVRAVSQAQFHADTSSLSSVQRTWLHDDFADDREKSEQWLNSLTTEISAWLTRSYEKVLDKKAIKLGDAERFHFAEVIERNREFLK</sequence>
<accession>A0A0N1EUK6</accession>